<evidence type="ECO:0000256" key="6">
    <source>
        <dbReference type="ARBA" id="ARBA00022692"/>
    </source>
</evidence>
<dbReference type="Pfam" id="PF13715">
    <property type="entry name" value="CarbopepD_reg_2"/>
    <property type="match status" value="1"/>
</dbReference>
<evidence type="ECO:0000256" key="7">
    <source>
        <dbReference type="ARBA" id="ARBA00022729"/>
    </source>
</evidence>
<feature type="signal peptide" evidence="16">
    <location>
        <begin position="1"/>
        <end position="19"/>
    </location>
</feature>
<sequence>MKPNLLLLLALLLCQTAWAQTGTITGSVKTADGQAAANVNIGLKGTSLGASTNRDGRYKINNVAAGTYTLVASYVGLVSKEIQVTVKAGETTSAPAISLTESHAELQEVTVRGTRQDTYVADVPSRTLRLQTPLLETPQNIQVVTKDLINDQQAIDMLETVTRNVSGAQMIEHWGNFARINVRGFNIPAFRNGMNVQMPWGPLTEDMSIVERIEFVKGPAGFLLSSGEPGGLYNVVTKKPTLDQQNEVTLTTGSFNTLRGTVDVGGKLTEDDRLLYRFNAMGLTKGSHRNYEFNKRYTLAPSLTYALNDRTSVTAEYIYQYSQMSLVGAAYVFSPNGFGDLPRDFTLAEPNIDPTNIDEHNVFVTLNHQINPQWEVTAQLGYLFYQQEGSSLWADSVNANGDIYRRITSFDGFNESKLGQVFVNGNVRTGAVGHKILAGLDVGQKDFFADWWQSAQIEGETPLNIYNPQYGVPASALPVFNREMSVRKRATAGSYPAIVGQRYSSLYLQDELSFLEDRIRLTLAGRYTGYSGWSYGADTKDDVVTPRIGLSVSVTENTSVYGLFDQSFLPQSGANAEGKAFVPVQAKNLEAGIKKSWMDGRWNSTLGVFQITKDNVLTADPENPMFSIQLGQVQSTGLEFDVQGEIVDGLQLILNYANTNVEVTKDTDETLIGNRVAGHARHMTNGWVQYSFPDAILKGFGVSLGYQYQVDRSSWNWDADNDSLLPDYFRLDGGVSWKGDNIALSLNVNNLLNEYLYSGSSYGSFYYWQSEPGTNFRLNMAYTF</sequence>
<dbReference type="Pfam" id="PF00593">
    <property type="entry name" value="TonB_dep_Rec_b-barrel"/>
    <property type="match status" value="1"/>
</dbReference>
<evidence type="ECO:0000256" key="14">
    <source>
        <dbReference type="PROSITE-ProRule" id="PRU01360"/>
    </source>
</evidence>
<comment type="similarity">
    <text evidence="2 14 15">Belongs to the TonB-dependent receptor family.</text>
</comment>
<dbReference type="InterPro" id="IPR036942">
    <property type="entry name" value="Beta-barrel_TonB_sf"/>
</dbReference>
<evidence type="ECO:0000256" key="15">
    <source>
        <dbReference type="RuleBase" id="RU003357"/>
    </source>
</evidence>
<dbReference type="EMBL" id="CP120682">
    <property type="protein sequence ID" value="WKN34921.1"/>
    <property type="molecule type" value="Genomic_DNA"/>
</dbReference>
<keyword evidence="7 16" id="KW-0732">Signal</keyword>
<feature type="domain" description="TonB-dependent receptor plug" evidence="18">
    <location>
        <begin position="134"/>
        <end position="231"/>
    </location>
</feature>
<keyword evidence="11 14" id="KW-0472">Membrane</keyword>
<dbReference type="Gene3D" id="2.60.40.1120">
    <property type="entry name" value="Carboxypeptidase-like, regulatory domain"/>
    <property type="match status" value="1"/>
</dbReference>
<dbReference type="InterPro" id="IPR000531">
    <property type="entry name" value="Beta-barrel_TonB"/>
</dbReference>
<evidence type="ECO:0000256" key="12">
    <source>
        <dbReference type="ARBA" id="ARBA00023170"/>
    </source>
</evidence>
<dbReference type="GO" id="GO:0030246">
    <property type="term" value="F:carbohydrate binding"/>
    <property type="evidence" value="ECO:0007669"/>
    <property type="project" value="InterPro"/>
</dbReference>
<dbReference type="InterPro" id="IPR012910">
    <property type="entry name" value="Plug_dom"/>
</dbReference>
<dbReference type="CDD" id="cd01347">
    <property type="entry name" value="ligand_gated_channel"/>
    <property type="match status" value="1"/>
</dbReference>
<organism evidence="19">
    <name type="scientific">Roseihalotalea indica</name>
    <dbReference type="NCBI Taxonomy" id="2867963"/>
    <lineage>
        <taxon>Bacteria</taxon>
        <taxon>Pseudomonadati</taxon>
        <taxon>Bacteroidota</taxon>
        <taxon>Cytophagia</taxon>
        <taxon>Cytophagales</taxon>
        <taxon>Catalimonadaceae</taxon>
        <taxon>Roseihalotalea</taxon>
    </lineage>
</organism>
<dbReference type="GO" id="GO:0015344">
    <property type="term" value="F:siderophore uptake transmembrane transporter activity"/>
    <property type="evidence" value="ECO:0007669"/>
    <property type="project" value="TreeGrafter"/>
</dbReference>
<evidence type="ECO:0000256" key="1">
    <source>
        <dbReference type="ARBA" id="ARBA00004571"/>
    </source>
</evidence>
<reference evidence="19" key="2">
    <citation type="journal article" date="2024" name="Antonie Van Leeuwenhoek">
        <title>Roseihalotalea indica gen. nov., sp. nov., a halophilic Bacteroidetes from mesopelagic Southwest Indian Ocean with higher carbohydrate metabolic potential.</title>
        <authorList>
            <person name="Chen B."/>
            <person name="Zhang M."/>
            <person name="Lin D."/>
            <person name="Ye J."/>
            <person name="Tang K."/>
        </authorList>
    </citation>
    <scope>NUCLEOTIDE SEQUENCE</scope>
    <source>
        <strain evidence="19">TK19036</strain>
    </source>
</reference>
<dbReference type="InterPro" id="IPR037066">
    <property type="entry name" value="Plug_dom_sf"/>
</dbReference>
<dbReference type="SUPFAM" id="SSF56935">
    <property type="entry name" value="Porins"/>
    <property type="match status" value="1"/>
</dbReference>
<dbReference type="SUPFAM" id="SSF49452">
    <property type="entry name" value="Starch-binding domain-like"/>
    <property type="match status" value="1"/>
</dbReference>
<dbReference type="InterPro" id="IPR010105">
    <property type="entry name" value="TonB_sidphr_rcpt"/>
</dbReference>
<evidence type="ECO:0000256" key="8">
    <source>
        <dbReference type="ARBA" id="ARBA00023004"/>
    </source>
</evidence>
<protein>
    <submittedName>
        <fullName evidence="19">TonB-dependent receptor</fullName>
    </submittedName>
</protein>
<reference evidence="19" key="1">
    <citation type="journal article" date="2023" name="Comput. Struct. Biotechnol. J.">
        <title>Discovery of a novel marine Bacteroidetes with a rich repertoire of carbohydrate-active enzymes.</title>
        <authorList>
            <person name="Chen B."/>
            <person name="Liu G."/>
            <person name="Chen Q."/>
            <person name="Wang H."/>
            <person name="Liu L."/>
            <person name="Tang K."/>
        </authorList>
    </citation>
    <scope>NUCLEOTIDE SEQUENCE</scope>
    <source>
        <strain evidence="19">TK19036</strain>
    </source>
</reference>
<evidence type="ECO:0000256" key="10">
    <source>
        <dbReference type="ARBA" id="ARBA00023077"/>
    </source>
</evidence>
<evidence type="ECO:0000256" key="9">
    <source>
        <dbReference type="ARBA" id="ARBA00023065"/>
    </source>
</evidence>
<evidence type="ECO:0000256" key="11">
    <source>
        <dbReference type="ARBA" id="ARBA00023136"/>
    </source>
</evidence>
<feature type="domain" description="TonB-dependent receptor-like beta-barrel" evidence="17">
    <location>
        <begin position="331"/>
        <end position="751"/>
    </location>
</feature>
<keyword evidence="9" id="KW-0406">Ion transport</keyword>
<keyword evidence="5" id="KW-0410">Iron transport</keyword>
<proteinExistence type="inferred from homology"/>
<keyword evidence="13 14" id="KW-0998">Cell outer membrane</keyword>
<dbReference type="PANTHER" id="PTHR32552:SF68">
    <property type="entry name" value="FERRICHROME OUTER MEMBRANE TRANSPORTER_PHAGE RECEPTOR"/>
    <property type="match status" value="1"/>
</dbReference>
<dbReference type="AlphaFoldDB" id="A0AA49GMG3"/>
<evidence type="ECO:0000259" key="17">
    <source>
        <dbReference type="Pfam" id="PF00593"/>
    </source>
</evidence>
<evidence type="ECO:0000256" key="4">
    <source>
        <dbReference type="ARBA" id="ARBA00022452"/>
    </source>
</evidence>
<dbReference type="PROSITE" id="PS52016">
    <property type="entry name" value="TONB_DEPENDENT_REC_3"/>
    <property type="match status" value="1"/>
</dbReference>
<comment type="subcellular location">
    <subcellularLocation>
        <location evidence="1 14">Cell outer membrane</location>
        <topology evidence="1 14">Multi-pass membrane protein</topology>
    </subcellularLocation>
</comment>
<keyword evidence="8" id="KW-0408">Iron</keyword>
<dbReference type="NCBIfam" id="TIGR01783">
    <property type="entry name" value="TonB-siderophor"/>
    <property type="match status" value="1"/>
</dbReference>
<dbReference type="InterPro" id="IPR039426">
    <property type="entry name" value="TonB-dep_rcpt-like"/>
</dbReference>
<accession>A0AA49GMG3</accession>
<keyword evidence="3 14" id="KW-0813">Transport</keyword>
<gene>
    <name evidence="19" type="ORF">K4G66_21330</name>
</gene>
<keyword evidence="12 19" id="KW-0675">Receptor</keyword>
<feature type="chain" id="PRO_5041334050" evidence="16">
    <location>
        <begin position="20"/>
        <end position="784"/>
    </location>
</feature>
<evidence type="ECO:0000313" key="19">
    <source>
        <dbReference type="EMBL" id="WKN34921.1"/>
    </source>
</evidence>
<dbReference type="PANTHER" id="PTHR32552">
    <property type="entry name" value="FERRICHROME IRON RECEPTOR-RELATED"/>
    <property type="match status" value="1"/>
</dbReference>
<keyword evidence="10 15" id="KW-0798">TonB box</keyword>
<dbReference type="Gene3D" id="2.170.130.10">
    <property type="entry name" value="TonB-dependent receptor, plug domain"/>
    <property type="match status" value="1"/>
</dbReference>
<dbReference type="InterPro" id="IPR013784">
    <property type="entry name" value="Carb-bd-like_fold"/>
</dbReference>
<evidence type="ECO:0000259" key="18">
    <source>
        <dbReference type="Pfam" id="PF07715"/>
    </source>
</evidence>
<dbReference type="GO" id="GO:0009279">
    <property type="term" value="C:cell outer membrane"/>
    <property type="evidence" value="ECO:0007669"/>
    <property type="project" value="UniProtKB-SubCell"/>
</dbReference>
<name>A0AA49GMG3_9BACT</name>
<dbReference type="GO" id="GO:0038023">
    <property type="term" value="F:signaling receptor activity"/>
    <property type="evidence" value="ECO:0007669"/>
    <property type="project" value="InterPro"/>
</dbReference>
<dbReference type="Pfam" id="PF07715">
    <property type="entry name" value="Plug"/>
    <property type="match status" value="1"/>
</dbReference>
<dbReference type="Gene3D" id="2.40.170.20">
    <property type="entry name" value="TonB-dependent receptor, beta-barrel domain"/>
    <property type="match status" value="1"/>
</dbReference>
<keyword evidence="6 14" id="KW-0812">Transmembrane</keyword>
<evidence type="ECO:0000256" key="3">
    <source>
        <dbReference type="ARBA" id="ARBA00022448"/>
    </source>
</evidence>
<keyword evidence="4 14" id="KW-1134">Transmembrane beta strand</keyword>
<evidence type="ECO:0000256" key="2">
    <source>
        <dbReference type="ARBA" id="ARBA00009810"/>
    </source>
</evidence>
<evidence type="ECO:0000256" key="13">
    <source>
        <dbReference type="ARBA" id="ARBA00023237"/>
    </source>
</evidence>
<evidence type="ECO:0000256" key="16">
    <source>
        <dbReference type="SAM" id="SignalP"/>
    </source>
</evidence>
<evidence type="ECO:0000256" key="5">
    <source>
        <dbReference type="ARBA" id="ARBA00022496"/>
    </source>
</evidence>
<dbReference type="GO" id="GO:0015891">
    <property type="term" value="P:siderophore transport"/>
    <property type="evidence" value="ECO:0007669"/>
    <property type="project" value="InterPro"/>
</dbReference>